<keyword evidence="4" id="KW-1185">Reference proteome</keyword>
<dbReference type="EMBL" id="JARPTC010000011">
    <property type="protein sequence ID" value="MDO7787213.1"/>
    <property type="molecule type" value="Genomic_DNA"/>
</dbReference>
<dbReference type="AlphaFoldDB" id="A0AAW7ZD55"/>
<dbReference type="PANTHER" id="PTHR34039:SF1">
    <property type="entry name" value="UPF0102 PROTEIN YRAN"/>
    <property type="match status" value="1"/>
</dbReference>
<reference evidence="3" key="2">
    <citation type="submission" date="2023-03" db="EMBL/GenBank/DDBJ databases">
        <authorList>
            <person name="Zhang Z."/>
        </authorList>
    </citation>
    <scope>NUCLEOTIDE SEQUENCE</scope>
    <source>
        <strain evidence="3">DSA</strain>
    </source>
</reference>
<comment type="similarity">
    <text evidence="1 2">Belongs to the UPF0102 family.</text>
</comment>
<name>A0AAW7ZD55_9FIRM</name>
<accession>A0AAW7ZD55</accession>
<dbReference type="NCBIfam" id="TIGR00252">
    <property type="entry name" value="YraN family protein"/>
    <property type="match status" value="1"/>
</dbReference>
<dbReference type="CDD" id="cd20736">
    <property type="entry name" value="PoNe_Nuclease"/>
    <property type="match status" value="1"/>
</dbReference>
<dbReference type="Proteomes" id="UP001172911">
    <property type="component" value="Unassembled WGS sequence"/>
</dbReference>
<evidence type="ECO:0000256" key="1">
    <source>
        <dbReference type="ARBA" id="ARBA00006738"/>
    </source>
</evidence>
<dbReference type="Pfam" id="PF02021">
    <property type="entry name" value="UPF0102"/>
    <property type="match status" value="1"/>
</dbReference>
<evidence type="ECO:0000313" key="4">
    <source>
        <dbReference type="Proteomes" id="UP001172911"/>
    </source>
</evidence>
<dbReference type="GO" id="GO:0003676">
    <property type="term" value="F:nucleic acid binding"/>
    <property type="evidence" value="ECO:0007669"/>
    <property type="project" value="InterPro"/>
</dbReference>
<evidence type="ECO:0000256" key="2">
    <source>
        <dbReference type="HAMAP-Rule" id="MF_00048"/>
    </source>
</evidence>
<evidence type="ECO:0000313" key="3">
    <source>
        <dbReference type="EMBL" id="MDO7787213.1"/>
    </source>
</evidence>
<dbReference type="Gene3D" id="3.40.1350.10">
    <property type="match status" value="1"/>
</dbReference>
<dbReference type="InterPro" id="IPR011856">
    <property type="entry name" value="tRNA_endonuc-like_dom_sf"/>
</dbReference>
<sequence length="120" mass="13765">MLGRRKKIGSIAEEEAVRYLQELGWKLVQRNYRCRIGEIDIIARDPRGFLVFVEVRSRSGKGYGSPEESVVSRKQHKLRLLANQYLQAHPRDSEGPCRIDVLAVTFEGDSKIINHIINAF</sequence>
<dbReference type="HAMAP" id="MF_00048">
    <property type="entry name" value="UPF0102"/>
    <property type="match status" value="1"/>
</dbReference>
<dbReference type="NCBIfam" id="NF009154">
    <property type="entry name" value="PRK12497.3-3"/>
    <property type="match status" value="1"/>
</dbReference>
<dbReference type="NCBIfam" id="NF009150">
    <property type="entry name" value="PRK12497.1-3"/>
    <property type="match status" value="1"/>
</dbReference>
<comment type="caution">
    <text evidence="3">The sequence shown here is derived from an EMBL/GenBank/DDBJ whole genome shotgun (WGS) entry which is preliminary data.</text>
</comment>
<dbReference type="InterPro" id="IPR003509">
    <property type="entry name" value="UPF0102_YraN-like"/>
</dbReference>
<dbReference type="SUPFAM" id="SSF52980">
    <property type="entry name" value="Restriction endonuclease-like"/>
    <property type="match status" value="1"/>
</dbReference>
<protein>
    <recommendedName>
        <fullName evidence="2">UPF0102 protein P6N53_08275</fullName>
    </recommendedName>
</protein>
<dbReference type="RefSeq" id="WP_304542357.1">
    <property type="nucleotide sequence ID" value="NZ_JARPTC010000011.1"/>
</dbReference>
<gene>
    <name evidence="3" type="ORF">P6N53_08275</name>
</gene>
<proteinExistence type="inferred from homology"/>
<dbReference type="PANTHER" id="PTHR34039">
    <property type="entry name" value="UPF0102 PROTEIN YRAN"/>
    <property type="match status" value="1"/>
</dbReference>
<dbReference type="InterPro" id="IPR011335">
    <property type="entry name" value="Restrct_endonuc-II-like"/>
</dbReference>
<reference evidence="3" key="1">
    <citation type="journal article" date="2023" name="J. Hazard. Mater.">
        <title>Anaerobic biodegradation of pyrene and benzo[a]pyrene by a new sulfate-reducing Desulforamulus aquiferis strain DSA.</title>
        <authorList>
            <person name="Zhang Z."/>
            <person name="Sun J."/>
            <person name="Gong X."/>
            <person name="Wang C."/>
            <person name="Wang H."/>
        </authorList>
    </citation>
    <scope>NUCLEOTIDE SEQUENCE</scope>
    <source>
        <strain evidence="3">DSA</strain>
    </source>
</reference>
<organism evidence="3 4">
    <name type="scientific">Desulforamulus aquiferis</name>
    <dbReference type="NCBI Taxonomy" id="1397668"/>
    <lineage>
        <taxon>Bacteria</taxon>
        <taxon>Bacillati</taxon>
        <taxon>Bacillota</taxon>
        <taxon>Clostridia</taxon>
        <taxon>Eubacteriales</taxon>
        <taxon>Peptococcaceae</taxon>
        <taxon>Desulforamulus</taxon>
    </lineage>
</organism>